<proteinExistence type="predicted"/>
<dbReference type="GeneID" id="80875999"/>
<dbReference type="KEGG" id="som:SOMG_02518"/>
<dbReference type="EMBL" id="CP115612">
    <property type="protein sequence ID" value="WBW73398.1"/>
    <property type="molecule type" value="Genomic_DNA"/>
</dbReference>
<evidence type="ECO:0000313" key="1">
    <source>
        <dbReference type="EMBL" id="WBW73398.1"/>
    </source>
</evidence>
<gene>
    <name evidence="1" type="ORF">SOMG_02518</name>
</gene>
<dbReference type="GO" id="GO:0016787">
    <property type="term" value="F:hydrolase activity"/>
    <property type="evidence" value="ECO:0007669"/>
    <property type="project" value="UniProtKB-KW"/>
</dbReference>
<dbReference type="RefSeq" id="XP_056037641.1">
    <property type="nucleotide sequence ID" value="XM_056181310.1"/>
</dbReference>
<sequence>MDGAKNLQPRPGVRGMQPWETISLEVGGKEFKVTGVSTKHVLWGEYTRFFLRATSFDGPLQVTVDSKQAAQLEKDLDIELTVPIQFKGCSIFSKA</sequence>
<organism evidence="1 2">
    <name type="scientific">Schizosaccharomyces osmophilus</name>
    <dbReference type="NCBI Taxonomy" id="2545709"/>
    <lineage>
        <taxon>Eukaryota</taxon>
        <taxon>Fungi</taxon>
        <taxon>Dikarya</taxon>
        <taxon>Ascomycota</taxon>
        <taxon>Taphrinomycotina</taxon>
        <taxon>Schizosaccharomycetes</taxon>
        <taxon>Schizosaccharomycetales</taxon>
        <taxon>Schizosaccharomycetaceae</taxon>
        <taxon>Schizosaccharomyces</taxon>
    </lineage>
</organism>
<reference evidence="1 2" key="1">
    <citation type="journal article" date="2023" name="G3 (Bethesda)">
        <title>A high-quality reference genome for the fission yeast Schizosaccharomyces osmophilus.</title>
        <authorList>
            <person name="Jia G.S."/>
            <person name="Zhang W.C."/>
            <person name="Liang Y."/>
            <person name="Liu X.H."/>
            <person name="Rhind N."/>
            <person name="Pidoux A."/>
            <person name="Brysch-Herzberg M."/>
            <person name="Du L.L."/>
        </authorList>
    </citation>
    <scope>NUCLEOTIDE SEQUENCE [LARGE SCALE GENOMIC DNA]</scope>
    <source>
        <strain evidence="1 2">CBS 15793</strain>
    </source>
</reference>
<protein>
    <submittedName>
        <fullName evidence="1">Zn-dependent hydrolases of the beta-lactamase</fullName>
    </submittedName>
</protein>
<dbReference type="Proteomes" id="UP001212411">
    <property type="component" value="Chromosome 2"/>
</dbReference>
<name>A0AAF0AWD5_9SCHI</name>
<evidence type="ECO:0000313" key="2">
    <source>
        <dbReference type="Proteomes" id="UP001212411"/>
    </source>
</evidence>
<keyword evidence="1" id="KW-0378">Hydrolase</keyword>
<accession>A0AAF0AWD5</accession>
<keyword evidence="2" id="KW-1185">Reference proteome</keyword>
<dbReference type="AlphaFoldDB" id="A0AAF0AWD5"/>